<proteinExistence type="inferred from homology"/>
<accession>A0AA88VA77</accession>
<protein>
    <recommendedName>
        <fullName evidence="6">Retinol dehydrogenase 12</fullName>
    </recommendedName>
</protein>
<name>A0AA88VA77_9ASTE</name>
<evidence type="ECO:0008006" key="6">
    <source>
        <dbReference type="Google" id="ProtNLM"/>
    </source>
</evidence>
<dbReference type="AlphaFoldDB" id="A0AA88VA77"/>
<evidence type="ECO:0000256" key="2">
    <source>
        <dbReference type="ARBA" id="ARBA00023002"/>
    </source>
</evidence>
<dbReference type="PRINTS" id="PR00081">
    <property type="entry name" value="GDHRDH"/>
</dbReference>
<gene>
    <name evidence="4" type="ORF">RJ639_019681</name>
</gene>
<evidence type="ECO:0000256" key="1">
    <source>
        <dbReference type="ARBA" id="ARBA00006484"/>
    </source>
</evidence>
<reference evidence="4" key="1">
    <citation type="submission" date="2022-12" db="EMBL/GenBank/DDBJ databases">
        <title>Draft genome assemblies for two species of Escallonia (Escalloniales).</title>
        <authorList>
            <person name="Chanderbali A."/>
            <person name="Dervinis C."/>
            <person name="Anghel I."/>
            <person name="Soltis D."/>
            <person name="Soltis P."/>
            <person name="Zapata F."/>
        </authorList>
    </citation>
    <scope>NUCLEOTIDE SEQUENCE</scope>
    <source>
        <strain evidence="4">UCBG64.0493</strain>
        <tissue evidence="4">Leaf</tissue>
    </source>
</reference>
<organism evidence="4 5">
    <name type="scientific">Escallonia herrerae</name>
    <dbReference type="NCBI Taxonomy" id="1293975"/>
    <lineage>
        <taxon>Eukaryota</taxon>
        <taxon>Viridiplantae</taxon>
        <taxon>Streptophyta</taxon>
        <taxon>Embryophyta</taxon>
        <taxon>Tracheophyta</taxon>
        <taxon>Spermatophyta</taxon>
        <taxon>Magnoliopsida</taxon>
        <taxon>eudicotyledons</taxon>
        <taxon>Gunneridae</taxon>
        <taxon>Pentapetalae</taxon>
        <taxon>asterids</taxon>
        <taxon>campanulids</taxon>
        <taxon>Escalloniales</taxon>
        <taxon>Escalloniaceae</taxon>
        <taxon>Escallonia</taxon>
    </lineage>
</organism>
<evidence type="ECO:0000256" key="3">
    <source>
        <dbReference type="RuleBase" id="RU000363"/>
    </source>
</evidence>
<dbReference type="PANTHER" id="PTHR24320">
    <property type="entry name" value="RETINOL DEHYDROGENASE"/>
    <property type="match status" value="1"/>
</dbReference>
<comment type="similarity">
    <text evidence="1 3">Belongs to the short-chain dehydrogenases/reductases (SDR) family.</text>
</comment>
<evidence type="ECO:0000313" key="4">
    <source>
        <dbReference type="EMBL" id="KAK3004911.1"/>
    </source>
</evidence>
<keyword evidence="5" id="KW-1185">Reference proteome</keyword>
<dbReference type="GO" id="GO:0016491">
    <property type="term" value="F:oxidoreductase activity"/>
    <property type="evidence" value="ECO:0007669"/>
    <property type="project" value="UniProtKB-KW"/>
</dbReference>
<dbReference type="SUPFAM" id="SSF51735">
    <property type="entry name" value="NAD(P)-binding Rossmann-fold domains"/>
    <property type="match status" value="1"/>
</dbReference>
<dbReference type="Proteomes" id="UP001188597">
    <property type="component" value="Unassembled WGS sequence"/>
</dbReference>
<dbReference type="Gene3D" id="3.40.50.720">
    <property type="entry name" value="NAD(P)-binding Rossmann-like Domain"/>
    <property type="match status" value="1"/>
</dbReference>
<evidence type="ECO:0000313" key="5">
    <source>
        <dbReference type="Proteomes" id="UP001188597"/>
    </source>
</evidence>
<dbReference type="PRINTS" id="PR00080">
    <property type="entry name" value="SDRFAMILY"/>
</dbReference>
<sequence length="287" mass="32109">MVNAKALWESLKRKYKTEDAGSKKFVVGKFLDFKMVDSKTELDLLSLESVTRFSESWNSRGKPLNVLINNAGIFSIGKPHKFSRDGYERHMQVNHLAPALLSLLLLPSLKRGAPSRIINVNSVMHAIGFVDTSDMNFTSGNRKLTSLKAYSSSKLAQLMFHSVLQKSLPADVGINIMCVEPGSVRTNVARDLSKIVHVAFQFIPFFLFTALEGLRSALFAATDPEILKYSVKLKSEEWPVCAYISYGCRPMNPCKEAHNVNNTSRMVWEMTLDMVGLPSNIVEMSLQ</sequence>
<dbReference type="InterPro" id="IPR002347">
    <property type="entry name" value="SDR_fam"/>
</dbReference>
<keyword evidence="2" id="KW-0560">Oxidoreductase</keyword>
<dbReference type="InterPro" id="IPR036291">
    <property type="entry name" value="NAD(P)-bd_dom_sf"/>
</dbReference>
<dbReference type="Pfam" id="PF00106">
    <property type="entry name" value="adh_short"/>
    <property type="match status" value="1"/>
</dbReference>
<dbReference type="PANTHER" id="PTHR24320:SF187">
    <property type="entry name" value="DEHYDROGENASE, PUTATIVE-RELATED"/>
    <property type="match status" value="1"/>
</dbReference>
<dbReference type="EMBL" id="JAVXUP010002191">
    <property type="protein sequence ID" value="KAK3004911.1"/>
    <property type="molecule type" value="Genomic_DNA"/>
</dbReference>
<comment type="caution">
    <text evidence="4">The sequence shown here is derived from an EMBL/GenBank/DDBJ whole genome shotgun (WGS) entry which is preliminary data.</text>
</comment>